<protein>
    <recommendedName>
        <fullName evidence="3">Late embryogenesis abundant protein</fullName>
    </recommendedName>
</protein>
<reference evidence="1" key="1">
    <citation type="submission" date="2024-02" db="EMBL/GenBank/DDBJ databases">
        <authorList>
            <consortium name="ELIXIR-Norway"/>
            <consortium name="Elixir Norway"/>
        </authorList>
    </citation>
    <scope>NUCLEOTIDE SEQUENCE</scope>
</reference>
<sequence length="148" mass="16318">MLSLLNYLVEAWSSRLVVTKDQVGVEKGNAYVAKATKVGFEVENEGTKVATPQEIDHDAKEGGEATNVVHDEGLPQGKGDDHGLEFTDQYSVDLALPWDAQTQLVKDTILPLVAKTQPLNGGDLDTNWGHQLAFWYTNLTTRWHLATN</sequence>
<evidence type="ECO:0000313" key="1">
    <source>
        <dbReference type="EMBL" id="CAK9198659.1"/>
    </source>
</evidence>
<keyword evidence="2" id="KW-1185">Reference proteome</keyword>
<dbReference type="EMBL" id="OZ019904">
    <property type="protein sequence ID" value="CAK9198659.1"/>
    <property type="molecule type" value="Genomic_DNA"/>
</dbReference>
<gene>
    <name evidence="1" type="ORF">CSSPTR1EN2_LOCUS4547</name>
</gene>
<name>A0ABP0TNU5_9BRYO</name>
<accession>A0ABP0TNU5</accession>
<dbReference type="Proteomes" id="UP001497512">
    <property type="component" value="Chromosome 12"/>
</dbReference>
<evidence type="ECO:0008006" key="3">
    <source>
        <dbReference type="Google" id="ProtNLM"/>
    </source>
</evidence>
<organism evidence="1 2">
    <name type="scientific">Sphagnum troendelagicum</name>
    <dbReference type="NCBI Taxonomy" id="128251"/>
    <lineage>
        <taxon>Eukaryota</taxon>
        <taxon>Viridiplantae</taxon>
        <taxon>Streptophyta</taxon>
        <taxon>Embryophyta</taxon>
        <taxon>Bryophyta</taxon>
        <taxon>Sphagnophytina</taxon>
        <taxon>Sphagnopsida</taxon>
        <taxon>Sphagnales</taxon>
        <taxon>Sphagnaceae</taxon>
        <taxon>Sphagnum</taxon>
    </lineage>
</organism>
<proteinExistence type="predicted"/>
<evidence type="ECO:0000313" key="2">
    <source>
        <dbReference type="Proteomes" id="UP001497512"/>
    </source>
</evidence>